<dbReference type="InParanoid" id="A0A0P0X4M4"/>
<gene>
    <name evidence="2" type="ordered locus">Os07g0275201</name>
    <name evidence="2" type="ORF">OSNPB_070275201</name>
</gene>
<reference evidence="2 3" key="3">
    <citation type="journal article" date="2013" name="Rice">
        <title>Improvement of the Oryza sativa Nipponbare reference genome using next generation sequence and optical map data.</title>
        <authorList>
            <person name="Kawahara Y."/>
            <person name="de la Bastide M."/>
            <person name="Hamilton J.P."/>
            <person name="Kanamori H."/>
            <person name="McCombie W.R."/>
            <person name="Ouyang S."/>
            <person name="Schwartz D.C."/>
            <person name="Tanaka T."/>
            <person name="Wu J."/>
            <person name="Zhou S."/>
            <person name="Childs K.L."/>
            <person name="Davidson R.M."/>
            <person name="Lin H."/>
            <person name="Quesada-Ocampo L."/>
            <person name="Vaillancourt B."/>
            <person name="Sakai H."/>
            <person name="Lee S.S."/>
            <person name="Kim J."/>
            <person name="Numa H."/>
            <person name="Itoh T."/>
            <person name="Buell C.R."/>
            <person name="Matsumoto T."/>
        </authorList>
    </citation>
    <scope>NUCLEOTIDE SEQUENCE [LARGE SCALE GENOMIC DNA]</scope>
    <source>
        <strain evidence="3">cv. Nipponbare</strain>
    </source>
</reference>
<accession>A0A0P0X4M4</accession>
<proteinExistence type="predicted"/>
<dbReference type="AlphaFoldDB" id="A0A0P0X4M4"/>
<feature type="signal peptide" evidence="1">
    <location>
        <begin position="1"/>
        <end position="20"/>
    </location>
</feature>
<dbReference type="Proteomes" id="UP000059680">
    <property type="component" value="Chromosome 7"/>
</dbReference>
<name>A0A0P0X4M4_ORYSJ</name>
<feature type="non-terminal residue" evidence="2">
    <location>
        <position position="1"/>
    </location>
</feature>
<feature type="chain" id="PRO_5006056970" evidence="1">
    <location>
        <begin position="21"/>
        <end position="42"/>
    </location>
</feature>
<protein>
    <submittedName>
        <fullName evidence="2">Os07g0275201 protein</fullName>
    </submittedName>
</protein>
<dbReference type="PaxDb" id="39947-A0A0P0X4M4"/>
<evidence type="ECO:0000313" key="2">
    <source>
        <dbReference type="EMBL" id="BAT00964.1"/>
    </source>
</evidence>
<organism evidence="2 3">
    <name type="scientific">Oryza sativa subsp. japonica</name>
    <name type="common">Rice</name>
    <dbReference type="NCBI Taxonomy" id="39947"/>
    <lineage>
        <taxon>Eukaryota</taxon>
        <taxon>Viridiplantae</taxon>
        <taxon>Streptophyta</taxon>
        <taxon>Embryophyta</taxon>
        <taxon>Tracheophyta</taxon>
        <taxon>Spermatophyta</taxon>
        <taxon>Magnoliopsida</taxon>
        <taxon>Liliopsida</taxon>
        <taxon>Poales</taxon>
        <taxon>Poaceae</taxon>
        <taxon>BOP clade</taxon>
        <taxon>Oryzoideae</taxon>
        <taxon>Oryzeae</taxon>
        <taxon>Oryzinae</taxon>
        <taxon>Oryza</taxon>
        <taxon>Oryza sativa</taxon>
    </lineage>
</organism>
<sequence length="42" mass="4852">FSFADFFPLLFLLLLQLSEARCGDLGIPNNGSHQFRVRARFH</sequence>
<reference evidence="3" key="1">
    <citation type="journal article" date="2005" name="Nature">
        <title>The map-based sequence of the rice genome.</title>
        <authorList>
            <consortium name="International rice genome sequencing project (IRGSP)"/>
            <person name="Matsumoto T."/>
            <person name="Wu J."/>
            <person name="Kanamori H."/>
            <person name="Katayose Y."/>
            <person name="Fujisawa M."/>
            <person name="Namiki N."/>
            <person name="Mizuno H."/>
            <person name="Yamamoto K."/>
            <person name="Antonio B.A."/>
            <person name="Baba T."/>
            <person name="Sakata K."/>
            <person name="Nagamura Y."/>
            <person name="Aoki H."/>
            <person name="Arikawa K."/>
            <person name="Arita K."/>
            <person name="Bito T."/>
            <person name="Chiden Y."/>
            <person name="Fujitsuka N."/>
            <person name="Fukunaka R."/>
            <person name="Hamada M."/>
            <person name="Harada C."/>
            <person name="Hayashi A."/>
            <person name="Hijishita S."/>
            <person name="Honda M."/>
            <person name="Hosokawa S."/>
            <person name="Ichikawa Y."/>
            <person name="Idonuma A."/>
            <person name="Iijima M."/>
            <person name="Ikeda M."/>
            <person name="Ikeno M."/>
            <person name="Ito K."/>
            <person name="Ito S."/>
            <person name="Ito T."/>
            <person name="Ito Y."/>
            <person name="Ito Y."/>
            <person name="Iwabuchi A."/>
            <person name="Kamiya K."/>
            <person name="Karasawa W."/>
            <person name="Kurita K."/>
            <person name="Katagiri S."/>
            <person name="Kikuta A."/>
            <person name="Kobayashi H."/>
            <person name="Kobayashi N."/>
            <person name="Machita K."/>
            <person name="Maehara T."/>
            <person name="Masukawa M."/>
            <person name="Mizubayashi T."/>
            <person name="Mukai Y."/>
            <person name="Nagasaki H."/>
            <person name="Nagata Y."/>
            <person name="Naito S."/>
            <person name="Nakashima M."/>
            <person name="Nakama Y."/>
            <person name="Nakamichi Y."/>
            <person name="Nakamura M."/>
            <person name="Meguro A."/>
            <person name="Negishi M."/>
            <person name="Ohta I."/>
            <person name="Ohta T."/>
            <person name="Okamoto M."/>
            <person name="Ono N."/>
            <person name="Saji S."/>
            <person name="Sakaguchi M."/>
            <person name="Sakai K."/>
            <person name="Shibata M."/>
            <person name="Shimokawa T."/>
            <person name="Song J."/>
            <person name="Takazaki Y."/>
            <person name="Terasawa K."/>
            <person name="Tsugane M."/>
            <person name="Tsuji K."/>
            <person name="Ueda S."/>
            <person name="Waki K."/>
            <person name="Yamagata H."/>
            <person name="Yamamoto M."/>
            <person name="Yamamoto S."/>
            <person name="Yamane H."/>
            <person name="Yoshiki S."/>
            <person name="Yoshihara R."/>
            <person name="Yukawa K."/>
            <person name="Zhong H."/>
            <person name="Yano M."/>
            <person name="Yuan Q."/>
            <person name="Ouyang S."/>
            <person name="Liu J."/>
            <person name="Jones K.M."/>
            <person name="Gansberger K."/>
            <person name="Moffat K."/>
            <person name="Hill J."/>
            <person name="Bera J."/>
            <person name="Fadrosh D."/>
            <person name="Jin S."/>
            <person name="Johri S."/>
            <person name="Kim M."/>
            <person name="Overton L."/>
            <person name="Reardon M."/>
            <person name="Tsitrin T."/>
            <person name="Vuong H."/>
            <person name="Weaver B."/>
            <person name="Ciecko A."/>
            <person name="Tallon L."/>
            <person name="Jackson J."/>
            <person name="Pai G."/>
            <person name="Aken S.V."/>
            <person name="Utterback T."/>
            <person name="Reidmuller S."/>
            <person name="Feldblyum T."/>
            <person name="Hsiao J."/>
            <person name="Zismann V."/>
            <person name="Iobst S."/>
            <person name="de Vazeille A.R."/>
            <person name="Buell C.R."/>
            <person name="Ying K."/>
            <person name="Li Y."/>
            <person name="Lu T."/>
            <person name="Huang Y."/>
            <person name="Zhao Q."/>
            <person name="Feng Q."/>
            <person name="Zhang L."/>
            <person name="Zhu J."/>
            <person name="Weng Q."/>
            <person name="Mu J."/>
            <person name="Lu Y."/>
            <person name="Fan D."/>
            <person name="Liu Y."/>
            <person name="Guan J."/>
            <person name="Zhang Y."/>
            <person name="Yu S."/>
            <person name="Liu X."/>
            <person name="Zhang Y."/>
            <person name="Hong G."/>
            <person name="Han B."/>
            <person name="Choisne N."/>
            <person name="Demange N."/>
            <person name="Orjeda G."/>
            <person name="Samain S."/>
            <person name="Cattolico L."/>
            <person name="Pelletier E."/>
            <person name="Couloux A."/>
            <person name="Segurens B."/>
            <person name="Wincker P."/>
            <person name="D'Hont A."/>
            <person name="Scarpelli C."/>
            <person name="Weissenbach J."/>
            <person name="Salanoubat M."/>
            <person name="Quetier F."/>
            <person name="Yu Y."/>
            <person name="Kim H.R."/>
            <person name="Rambo T."/>
            <person name="Currie J."/>
            <person name="Collura K."/>
            <person name="Luo M."/>
            <person name="Yang T."/>
            <person name="Ammiraju J.S.S."/>
            <person name="Engler F."/>
            <person name="Soderlund C."/>
            <person name="Wing R.A."/>
            <person name="Palmer L.E."/>
            <person name="de la Bastide M."/>
            <person name="Spiegel L."/>
            <person name="Nascimento L."/>
            <person name="Zutavern T."/>
            <person name="O'Shaughnessy A."/>
            <person name="Dike S."/>
            <person name="Dedhia N."/>
            <person name="Preston R."/>
            <person name="Balija V."/>
            <person name="McCombie W.R."/>
            <person name="Chow T."/>
            <person name="Chen H."/>
            <person name="Chung M."/>
            <person name="Chen C."/>
            <person name="Shaw J."/>
            <person name="Wu H."/>
            <person name="Hsiao K."/>
            <person name="Chao Y."/>
            <person name="Chu M."/>
            <person name="Cheng C."/>
            <person name="Hour A."/>
            <person name="Lee P."/>
            <person name="Lin S."/>
            <person name="Lin Y."/>
            <person name="Liou J."/>
            <person name="Liu S."/>
            <person name="Hsing Y."/>
            <person name="Raghuvanshi S."/>
            <person name="Mohanty A."/>
            <person name="Bharti A.K."/>
            <person name="Gaur A."/>
            <person name="Gupta V."/>
            <person name="Kumar D."/>
            <person name="Ravi V."/>
            <person name="Vij S."/>
            <person name="Kapur A."/>
            <person name="Khurana P."/>
            <person name="Khurana P."/>
            <person name="Khurana J.P."/>
            <person name="Tyagi A.K."/>
            <person name="Gaikwad K."/>
            <person name="Singh A."/>
            <person name="Dalal V."/>
            <person name="Srivastava S."/>
            <person name="Dixit A."/>
            <person name="Pal A.K."/>
            <person name="Ghazi I.A."/>
            <person name="Yadav M."/>
            <person name="Pandit A."/>
            <person name="Bhargava A."/>
            <person name="Sureshbabu K."/>
            <person name="Batra K."/>
            <person name="Sharma T.R."/>
            <person name="Mohapatra T."/>
            <person name="Singh N.K."/>
            <person name="Messing J."/>
            <person name="Nelson A.B."/>
            <person name="Fuks G."/>
            <person name="Kavchok S."/>
            <person name="Keizer G."/>
            <person name="Linton E."/>
            <person name="Llaca V."/>
            <person name="Song R."/>
            <person name="Tanyolac B."/>
            <person name="Young S."/>
            <person name="Ho-Il K."/>
            <person name="Hahn J.H."/>
            <person name="Sangsakoo G."/>
            <person name="Vanavichit A."/>
            <person name="de Mattos Luiz.A.T."/>
            <person name="Zimmer P.D."/>
            <person name="Malone G."/>
            <person name="Dellagostin O."/>
            <person name="de Oliveira A.C."/>
            <person name="Bevan M."/>
            <person name="Bancroft I."/>
            <person name="Minx P."/>
            <person name="Cordum H."/>
            <person name="Wilson R."/>
            <person name="Cheng Z."/>
            <person name="Jin W."/>
            <person name="Jiang J."/>
            <person name="Leong S.A."/>
            <person name="Iwama H."/>
            <person name="Gojobori T."/>
            <person name="Itoh T."/>
            <person name="Niimura Y."/>
            <person name="Fujii Y."/>
            <person name="Habara T."/>
            <person name="Sakai H."/>
            <person name="Sato Y."/>
            <person name="Wilson G."/>
            <person name="Kumar K."/>
            <person name="McCouch S."/>
            <person name="Juretic N."/>
            <person name="Hoen D."/>
            <person name="Wright S."/>
            <person name="Bruskiewich R."/>
            <person name="Bureau T."/>
            <person name="Miyao A."/>
            <person name="Hirochika H."/>
            <person name="Nishikawa T."/>
            <person name="Kadowaki K."/>
            <person name="Sugiura M."/>
            <person name="Burr B."/>
            <person name="Sasaki T."/>
        </authorList>
    </citation>
    <scope>NUCLEOTIDE SEQUENCE [LARGE SCALE GENOMIC DNA]</scope>
    <source>
        <strain evidence="3">cv. Nipponbare</strain>
    </source>
</reference>
<evidence type="ECO:0000256" key="1">
    <source>
        <dbReference type="SAM" id="SignalP"/>
    </source>
</evidence>
<dbReference type="Gramene" id="Os07t0275201-00">
    <property type="protein sequence ID" value="Os07t0275201-00"/>
    <property type="gene ID" value="Os07g0275201"/>
</dbReference>
<dbReference type="EMBL" id="AP014963">
    <property type="protein sequence ID" value="BAT00964.1"/>
    <property type="molecule type" value="Genomic_DNA"/>
</dbReference>
<keyword evidence="3" id="KW-1185">Reference proteome</keyword>
<reference evidence="2 3" key="2">
    <citation type="journal article" date="2013" name="Plant Cell Physiol.">
        <title>Rice Annotation Project Database (RAP-DB): an integrative and interactive database for rice genomics.</title>
        <authorList>
            <person name="Sakai H."/>
            <person name="Lee S.S."/>
            <person name="Tanaka T."/>
            <person name="Numa H."/>
            <person name="Kim J."/>
            <person name="Kawahara Y."/>
            <person name="Wakimoto H."/>
            <person name="Yang C.C."/>
            <person name="Iwamoto M."/>
            <person name="Abe T."/>
            <person name="Yamada Y."/>
            <person name="Muto A."/>
            <person name="Inokuchi H."/>
            <person name="Ikemura T."/>
            <person name="Matsumoto T."/>
            <person name="Sasaki T."/>
            <person name="Itoh T."/>
        </authorList>
    </citation>
    <scope>NUCLEOTIDE SEQUENCE [LARGE SCALE GENOMIC DNA]</scope>
    <source>
        <strain evidence="3">cv. Nipponbare</strain>
    </source>
</reference>
<evidence type="ECO:0000313" key="3">
    <source>
        <dbReference type="Proteomes" id="UP000059680"/>
    </source>
</evidence>
<keyword evidence="1" id="KW-0732">Signal</keyword>